<dbReference type="Gramene" id="EFJ25087">
    <property type="protein sequence ID" value="EFJ25087"/>
    <property type="gene ID" value="SELMODRAFT_414386"/>
</dbReference>
<accession>D8RSK9</accession>
<evidence type="ECO:0000313" key="2">
    <source>
        <dbReference type="Proteomes" id="UP000001514"/>
    </source>
</evidence>
<dbReference type="HOGENOM" id="CLU_1268778_0_0_1"/>
<dbReference type="InParanoid" id="D8RSK9"/>
<sequence length="218" mass="24618">MSKKELGSGEPSHDFADVLWSRVMVPVGVPQKLDRFDDASPSRVRCVPVIHTQQTGMPPKAFEDYSLQQLWALQHKFNKQLHDSDALRPFTFRWKYAALKPLKNSLDKRILGVNEQGYDSFHEGDVQETAAYEERHFNDKIVTCDFIGDTFKRDRDGGSAKMAKRHLYTGSSPARYGSIIKGRRHLIGHHAAAHQGLARAAASIPWGGDSSPQELDYR</sequence>
<reference evidence="1 2" key="1">
    <citation type="journal article" date="2011" name="Science">
        <title>The Selaginella genome identifies genetic changes associated with the evolution of vascular plants.</title>
        <authorList>
            <person name="Banks J.A."/>
            <person name="Nishiyama T."/>
            <person name="Hasebe M."/>
            <person name="Bowman J.L."/>
            <person name="Gribskov M."/>
            <person name="dePamphilis C."/>
            <person name="Albert V.A."/>
            <person name="Aono N."/>
            <person name="Aoyama T."/>
            <person name="Ambrose B.A."/>
            <person name="Ashton N.W."/>
            <person name="Axtell M.J."/>
            <person name="Barker E."/>
            <person name="Barker M.S."/>
            <person name="Bennetzen J.L."/>
            <person name="Bonawitz N.D."/>
            <person name="Chapple C."/>
            <person name="Cheng C."/>
            <person name="Correa L.G."/>
            <person name="Dacre M."/>
            <person name="DeBarry J."/>
            <person name="Dreyer I."/>
            <person name="Elias M."/>
            <person name="Engstrom E.M."/>
            <person name="Estelle M."/>
            <person name="Feng L."/>
            <person name="Finet C."/>
            <person name="Floyd S.K."/>
            <person name="Frommer W.B."/>
            <person name="Fujita T."/>
            <person name="Gramzow L."/>
            <person name="Gutensohn M."/>
            <person name="Harholt J."/>
            <person name="Hattori M."/>
            <person name="Heyl A."/>
            <person name="Hirai T."/>
            <person name="Hiwatashi Y."/>
            <person name="Ishikawa M."/>
            <person name="Iwata M."/>
            <person name="Karol K.G."/>
            <person name="Koehler B."/>
            <person name="Kolukisaoglu U."/>
            <person name="Kubo M."/>
            <person name="Kurata T."/>
            <person name="Lalonde S."/>
            <person name="Li K."/>
            <person name="Li Y."/>
            <person name="Litt A."/>
            <person name="Lyons E."/>
            <person name="Manning G."/>
            <person name="Maruyama T."/>
            <person name="Michael T.P."/>
            <person name="Mikami K."/>
            <person name="Miyazaki S."/>
            <person name="Morinaga S."/>
            <person name="Murata T."/>
            <person name="Mueller-Roeber B."/>
            <person name="Nelson D.R."/>
            <person name="Obara M."/>
            <person name="Oguri Y."/>
            <person name="Olmstead R.G."/>
            <person name="Onodera N."/>
            <person name="Petersen B.L."/>
            <person name="Pils B."/>
            <person name="Prigge M."/>
            <person name="Rensing S.A."/>
            <person name="Riano-Pachon D.M."/>
            <person name="Roberts A.W."/>
            <person name="Sato Y."/>
            <person name="Scheller H.V."/>
            <person name="Schulz B."/>
            <person name="Schulz C."/>
            <person name="Shakirov E.V."/>
            <person name="Shibagaki N."/>
            <person name="Shinohara N."/>
            <person name="Shippen D.E."/>
            <person name="Soerensen I."/>
            <person name="Sotooka R."/>
            <person name="Sugimoto N."/>
            <person name="Sugita M."/>
            <person name="Sumikawa N."/>
            <person name="Tanurdzic M."/>
            <person name="Theissen G."/>
            <person name="Ulvskov P."/>
            <person name="Wakazuki S."/>
            <person name="Weng J.K."/>
            <person name="Willats W.W."/>
            <person name="Wipf D."/>
            <person name="Wolf P.G."/>
            <person name="Yang L."/>
            <person name="Zimmer A.D."/>
            <person name="Zhu Q."/>
            <person name="Mitros T."/>
            <person name="Hellsten U."/>
            <person name="Loque D."/>
            <person name="Otillar R."/>
            <person name="Salamov A."/>
            <person name="Schmutz J."/>
            <person name="Shapiro H."/>
            <person name="Lindquist E."/>
            <person name="Lucas S."/>
            <person name="Rokhsar D."/>
            <person name="Grigoriev I.V."/>
        </authorList>
    </citation>
    <scope>NUCLEOTIDE SEQUENCE [LARGE SCALE GENOMIC DNA]</scope>
</reference>
<protein>
    <submittedName>
        <fullName evidence="1">Uncharacterized protein</fullName>
    </submittedName>
</protein>
<keyword evidence="2" id="KW-1185">Reference proteome</keyword>
<name>D8RSK9_SELML</name>
<evidence type="ECO:0000313" key="1">
    <source>
        <dbReference type="EMBL" id="EFJ25087.1"/>
    </source>
</evidence>
<proteinExistence type="predicted"/>
<gene>
    <name evidence="1" type="ORF">SELMODRAFT_414386</name>
</gene>
<dbReference type="Proteomes" id="UP000001514">
    <property type="component" value="Unassembled WGS sequence"/>
</dbReference>
<dbReference type="EMBL" id="GL377588">
    <property type="protein sequence ID" value="EFJ25087.1"/>
    <property type="molecule type" value="Genomic_DNA"/>
</dbReference>
<dbReference type="AlphaFoldDB" id="D8RSK9"/>
<dbReference type="KEGG" id="smo:SELMODRAFT_414386"/>
<organism evidence="2">
    <name type="scientific">Selaginella moellendorffii</name>
    <name type="common">Spikemoss</name>
    <dbReference type="NCBI Taxonomy" id="88036"/>
    <lineage>
        <taxon>Eukaryota</taxon>
        <taxon>Viridiplantae</taxon>
        <taxon>Streptophyta</taxon>
        <taxon>Embryophyta</taxon>
        <taxon>Tracheophyta</taxon>
        <taxon>Lycopodiopsida</taxon>
        <taxon>Selaginellales</taxon>
        <taxon>Selaginellaceae</taxon>
        <taxon>Selaginella</taxon>
    </lineage>
</organism>